<comment type="subcellular location">
    <subcellularLocation>
        <location evidence="1 10">Periplasm</location>
    </subcellularLocation>
</comment>
<reference evidence="14 15" key="1">
    <citation type="submission" date="2013-04" db="EMBL/GenBank/DDBJ databases">
        <title>Oceanococcus atlanticus 22II-S10r2 Genome Sequencing.</title>
        <authorList>
            <person name="Lai Q."/>
            <person name="Li G."/>
            <person name="Shao Z."/>
        </authorList>
    </citation>
    <scope>NUCLEOTIDE SEQUENCE [LARGE SCALE GENOMIC DNA]</scope>
    <source>
        <strain evidence="14 15">22II-S10r2</strain>
    </source>
</reference>
<evidence type="ECO:0000256" key="6">
    <source>
        <dbReference type="ARBA" id="ARBA00022729"/>
    </source>
</evidence>
<name>A0A1Y1SGS7_9GAMM</name>
<dbReference type="PRINTS" id="PR00946">
    <property type="entry name" value="HGSCAVENGER"/>
</dbReference>
<comment type="function">
    <text evidence="9 10">Involved in mercury resistance. Acts as a mercury scavenger that specifically binds to a mercuric ion in the periplasm and probably passes it to the cytoplasmic mercuric reductase MerA via the mercuric transport protein MerT.</text>
</comment>
<evidence type="ECO:0000256" key="3">
    <source>
        <dbReference type="ARBA" id="ARBA00011245"/>
    </source>
</evidence>
<dbReference type="PROSITE" id="PS50846">
    <property type="entry name" value="HMA_2"/>
    <property type="match status" value="1"/>
</dbReference>
<sequence>MLYKTVFIALLSLLAGSLTGCGGPVGAEERPASAATETVSLAVENMSCATCPIAVRKALERVDGVRSAQVNFSTKTATVTYNANKTAVSELTEATTNAGFPSAMTSKPPSSERPQ</sequence>
<keyword evidence="15" id="KW-1185">Reference proteome</keyword>
<dbReference type="NCBIfam" id="TIGR02052">
    <property type="entry name" value="MerP"/>
    <property type="match status" value="1"/>
</dbReference>
<keyword evidence="4 10" id="KW-0475">Mercuric resistance</keyword>
<dbReference type="OrthoDB" id="7205933at2"/>
<keyword evidence="8 10" id="KW-0476">Mercury</keyword>
<evidence type="ECO:0000313" key="15">
    <source>
        <dbReference type="Proteomes" id="UP000192342"/>
    </source>
</evidence>
<organism evidence="14 15">
    <name type="scientific">Oceanococcus atlanticus</name>
    <dbReference type="NCBI Taxonomy" id="1317117"/>
    <lineage>
        <taxon>Bacteria</taxon>
        <taxon>Pseudomonadati</taxon>
        <taxon>Pseudomonadota</taxon>
        <taxon>Gammaproteobacteria</taxon>
        <taxon>Chromatiales</taxon>
        <taxon>Oceanococcaceae</taxon>
        <taxon>Oceanococcus</taxon>
    </lineage>
</organism>
<keyword evidence="5 10" id="KW-0479">Metal-binding</keyword>
<keyword evidence="7 10" id="KW-0574">Periplasm</keyword>
<dbReference type="STRING" id="1317117.ATO7_02895"/>
<dbReference type="InterPro" id="IPR006121">
    <property type="entry name" value="HMA_dom"/>
</dbReference>
<dbReference type="PANTHER" id="PTHR46594:SF4">
    <property type="entry name" value="P-TYPE CATION-TRANSPORTING ATPASE"/>
    <property type="match status" value="1"/>
</dbReference>
<evidence type="ECO:0000256" key="11">
    <source>
        <dbReference type="SAM" id="MobiDB-lite"/>
    </source>
</evidence>
<dbReference type="AlphaFoldDB" id="A0A1Y1SGS7"/>
<evidence type="ECO:0000256" key="4">
    <source>
        <dbReference type="ARBA" id="ARBA00022466"/>
    </source>
</evidence>
<evidence type="ECO:0000256" key="7">
    <source>
        <dbReference type="ARBA" id="ARBA00022764"/>
    </source>
</evidence>
<dbReference type="CDD" id="cd00371">
    <property type="entry name" value="HMA"/>
    <property type="match status" value="1"/>
</dbReference>
<dbReference type="Proteomes" id="UP000192342">
    <property type="component" value="Unassembled WGS sequence"/>
</dbReference>
<dbReference type="SUPFAM" id="SSF55008">
    <property type="entry name" value="HMA, heavy metal-associated domain"/>
    <property type="match status" value="1"/>
</dbReference>
<dbReference type="Pfam" id="PF00403">
    <property type="entry name" value="HMA"/>
    <property type="match status" value="1"/>
</dbReference>
<evidence type="ECO:0000256" key="12">
    <source>
        <dbReference type="SAM" id="SignalP"/>
    </source>
</evidence>
<accession>A0A1Y1SGS7</accession>
<evidence type="ECO:0000256" key="10">
    <source>
        <dbReference type="RuleBase" id="RU361212"/>
    </source>
</evidence>
<dbReference type="InterPro" id="IPR011795">
    <property type="entry name" value="MerP"/>
</dbReference>
<evidence type="ECO:0000313" key="14">
    <source>
        <dbReference type="EMBL" id="ORE88788.1"/>
    </source>
</evidence>
<dbReference type="PROSITE" id="PS01047">
    <property type="entry name" value="HMA_1"/>
    <property type="match status" value="1"/>
</dbReference>
<comment type="subunit">
    <text evidence="3">Monomer.</text>
</comment>
<dbReference type="Gene3D" id="3.30.70.100">
    <property type="match status" value="1"/>
</dbReference>
<evidence type="ECO:0000256" key="8">
    <source>
        <dbReference type="ARBA" id="ARBA00022914"/>
    </source>
</evidence>
<gene>
    <name evidence="10" type="primary">merP</name>
    <name evidence="14" type="ORF">ATO7_02895</name>
</gene>
<dbReference type="InterPro" id="IPR036163">
    <property type="entry name" value="HMA_dom_sf"/>
</dbReference>
<dbReference type="EMBL" id="AQQV01000001">
    <property type="protein sequence ID" value="ORE88788.1"/>
    <property type="molecule type" value="Genomic_DNA"/>
</dbReference>
<evidence type="ECO:0000256" key="5">
    <source>
        <dbReference type="ARBA" id="ARBA00022723"/>
    </source>
</evidence>
<dbReference type="RefSeq" id="WP_083559404.1">
    <property type="nucleotide sequence ID" value="NZ_AQQV01000001.1"/>
</dbReference>
<feature type="domain" description="HMA" evidence="13">
    <location>
        <begin position="37"/>
        <end position="103"/>
    </location>
</feature>
<keyword evidence="6 12" id="KW-0732">Signal</keyword>
<dbReference type="InterPro" id="IPR001802">
    <property type="entry name" value="MerP/CopZ"/>
</dbReference>
<evidence type="ECO:0000259" key="13">
    <source>
        <dbReference type="PROSITE" id="PS50846"/>
    </source>
</evidence>
<evidence type="ECO:0000256" key="1">
    <source>
        <dbReference type="ARBA" id="ARBA00004418"/>
    </source>
</evidence>
<comment type="caution">
    <text evidence="14">The sequence shown here is derived from an EMBL/GenBank/DDBJ whole genome shotgun (WGS) entry which is preliminary data.</text>
</comment>
<dbReference type="InterPro" id="IPR017969">
    <property type="entry name" value="Heavy-metal-associated_CS"/>
</dbReference>
<dbReference type="GO" id="GO:0045340">
    <property type="term" value="F:mercury ion binding"/>
    <property type="evidence" value="ECO:0007669"/>
    <property type="project" value="UniProtKB-UniRule"/>
</dbReference>
<feature type="region of interest" description="Disordered" evidence="11">
    <location>
        <begin position="93"/>
        <end position="115"/>
    </location>
</feature>
<dbReference type="GO" id="GO:0015097">
    <property type="term" value="F:mercury ion transmembrane transporter activity"/>
    <property type="evidence" value="ECO:0007669"/>
    <property type="project" value="UniProtKB-UniRule"/>
</dbReference>
<comment type="similarity">
    <text evidence="2">Belongs to the MerP family.</text>
</comment>
<evidence type="ECO:0000256" key="2">
    <source>
        <dbReference type="ARBA" id="ARBA00005938"/>
    </source>
</evidence>
<feature type="signal peptide" evidence="12">
    <location>
        <begin position="1"/>
        <end position="20"/>
    </location>
</feature>
<protein>
    <recommendedName>
        <fullName evidence="10">Periplasmic mercury ion-binding protein</fullName>
    </recommendedName>
</protein>
<dbReference type="PANTHER" id="PTHR46594">
    <property type="entry name" value="P-TYPE CATION-TRANSPORTING ATPASE"/>
    <property type="match status" value="1"/>
</dbReference>
<feature type="chain" id="PRO_5010984720" description="Periplasmic mercury ion-binding protein" evidence="12">
    <location>
        <begin position="21"/>
        <end position="115"/>
    </location>
</feature>
<evidence type="ECO:0000256" key="9">
    <source>
        <dbReference type="ARBA" id="ARBA00045344"/>
    </source>
</evidence>
<proteinExistence type="inferred from homology"/>
<dbReference type="PROSITE" id="PS51257">
    <property type="entry name" value="PROKAR_LIPOPROTEIN"/>
    <property type="match status" value="1"/>
</dbReference>
<dbReference type="GO" id="GO:0042597">
    <property type="term" value="C:periplasmic space"/>
    <property type="evidence" value="ECO:0007669"/>
    <property type="project" value="UniProtKB-SubCell"/>
</dbReference>
<dbReference type="FunFam" id="3.30.70.100:FF:000005">
    <property type="entry name" value="Copper-exporting P-type ATPase A"/>
    <property type="match status" value="1"/>
</dbReference>